<comment type="caution">
    <text evidence="1">The sequence shown here is derived from an EMBL/GenBank/DDBJ whole genome shotgun (WGS) entry which is preliminary data.</text>
</comment>
<feature type="non-terminal residue" evidence="1">
    <location>
        <position position="52"/>
    </location>
</feature>
<accession>W1YBS0</accession>
<gene>
    <name evidence="1" type="ORF">Q604_UNBC06313G0001</name>
</gene>
<organism evidence="1">
    <name type="scientific">human gut metagenome</name>
    <dbReference type="NCBI Taxonomy" id="408170"/>
    <lineage>
        <taxon>unclassified sequences</taxon>
        <taxon>metagenomes</taxon>
        <taxon>organismal metagenomes</taxon>
    </lineage>
</organism>
<evidence type="ECO:0000313" key="1">
    <source>
        <dbReference type="EMBL" id="ETJ39806.1"/>
    </source>
</evidence>
<protein>
    <submittedName>
        <fullName evidence="1">Uncharacterized protein</fullName>
    </submittedName>
</protein>
<dbReference type="AlphaFoldDB" id="W1YBS0"/>
<name>W1YBS0_9ZZZZ</name>
<proteinExistence type="predicted"/>
<sequence length="52" mass="5889">MSPPPPIIHADLPMEELTPPAFAGQWKNPVNDEKLRIRKIGRLVYFTGMLVC</sequence>
<reference evidence="1" key="1">
    <citation type="submission" date="2013-12" db="EMBL/GenBank/DDBJ databases">
        <title>A Varibaculum cambriense genome reconstructed from a premature infant gut community with otherwise low bacterial novelty that shifts toward anaerobic metabolism during the third week of life.</title>
        <authorList>
            <person name="Brown C.T."/>
            <person name="Sharon I."/>
            <person name="Thomas B.C."/>
            <person name="Castelle C.J."/>
            <person name="Morowitz M.J."/>
            <person name="Banfield J.F."/>
        </authorList>
    </citation>
    <scope>NUCLEOTIDE SEQUENCE</scope>
</reference>
<dbReference type="EMBL" id="AZMM01006313">
    <property type="protein sequence ID" value="ETJ39806.1"/>
    <property type="molecule type" value="Genomic_DNA"/>
</dbReference>